<protein>
    <submittedName>
        <fullName evidence="2">Uncharacterized protein</fullName>
    </submittedName>
</protein>
<dbReference type="Pfam" id="PF08592">
    <property type="entry name" value="Anthrone_oxy"/>
    <property type="match status" value="2"/>
</dbReference>
<comment type="caution">
    <text evidence="2">The sequence shown here is derived from an EMBL/GenBank/DDBJ whole genome shotgun (WGS) entry which is preliminary data.</text>
</comment>
<feature type="transmembrane region" description="Helical" evidence="1">
    <location>
        <begin position="174"/>
        <end position="196"/>
    </location>
</feature>
<feature type="transmembrane region" description="Helical" evidence="1">
    <location>
        <begin position="12"/>
        <end position="30"/>
    </location>
</feature>
<keyword evidence="1" id="KW-0812">Transmembrane</keyword>
<feature type="transmembrane region" description="Helical" evidence="1">
    <location>
        <begin position="58"/>
        <end position="77"/>
    </location>
</feature>
<dbReference type="PANTHER" id="PTHR36535:SF1">
    <property type="entry name" value="DUF1772 DOMAIN-CONTAINING PROTEIN"/>
    <property type="match status" value="1"/>
</dbReference>
<proteinExistence type="predicted"/>
<evidence type="ECO:0000313" key="2">
    <source>
        <dbReference type="EMBL" id="CAH3014009.1"/>
    </source>
</evidence>
<sequence length="330" mass="36827">MDAEDALKLIKFASTIATGVIAGGAIYINVVEHPARMELDDAQSLHRQWRESFDRAKFLMAGTSLLPIAGGIAAFAIDRAKGKPWFITAGLLAFNVPYTGIAMKPRVIEPIYDYEVAGKKDPGEIRDTVDKWNTFHKVRTIVDLSALAWCVYNLVEKYQQNILLFRMGLDADDLFSCLEVLSTVAAGIFSGSAIYVNVVEHPARMTLTDTKSCHRQWMESFDRAKVLQSCLALVSTVSGVGAYYCNPKKGLPFLIGGGIVALVFPYTLFILKPNSIDPIYDKDITSKKSESVIRDTIVKWNNYHMVRSFIGMPVFVGYVVYMASNHKKFW</sequence>
<keyword evidence="1" id="KW-1133">Transmembrane helix</keyword>
<evidence type="ECO:0000313" key="3">
    <source>
        <dbReference type="Proteomes" id="UP001159427"/>
    </source>
</evidence>
<dbReference type="PANTHER" id="PTHR36535">
    <property type="entry name" value="YALI0E30327P"/>
    <property type="match status" value="1"/>
</dbReference>
<feature type="transmembrane region" description="Helical" evidence="1">
    <location>
        <begin position="251"/>
        <end position="271"/>
    </location>
</feature>
<feature type="transmembrane region" description="Helical" evidence="1">
    <location>
        <begin position="305"/>
        <end position="324"/>
    </location>
</feature>
<reference evidence="2 3" key="1">
    <citation type="submission" date="2022-05" db="EMBL/GenBank/DDBJ databases">
        <authorList>
            <consortium name="Genoscope - CEA"/>
            <person name="William W."/>
        </authorList>
    </citation>
    <scope>NUCLEOTIDE SEQUENCE [LARGE SCALE GENOMIC DNA]</scope>
</reference>
<keyword evidence="3" id="KW-1185">Reference proteome</keyword>
<organism evidence="2 3">
    <name type="scientific">Porites evermanni</name>
    <dbReference type="NCBI Taxonomy" id="104178"/>
    <lineage>
        <taxon>Eukaryota</taxon>
        <taxon>Metazoa</taxon>
        <taxon>Cnidaria</taxon>
        <taxon>Anthozoa</taxon>
        <taxon>Hexacorallia</taxon>
        <taxon>Scleractinia</taxon>
        <taxon>Fungiina</taxon>
        <taxon>Poritidae</taxon>
        <taxon>Porites</taxon>
    </lineage>
</organism>
<dbReference type="EMBL" id="CALNXI010000005">
    <property type="protein sequence ID" value="CAH3014009.1"/>
    <property type="molecule type" value="Genomic_DNA"/>
</dbReference>
<name>A0ABN8LEX4_9CNID</name>
<gene>
    <name evidence="2" type="ORF">PEVE_00033590</name>
</gene>
<keyword evidence="1" id="KW-0472">Membrane</keyword>
<evidence type="ECO:0000256" key="1">
    <source>
        <dbReference type="SAM" id="Phobius"/>
    </source>
</evidence>
<accession>A0ABN8LEX4</accession>
<dbReference type="InterPro" id="IPR013901">
    <property type="entry name" value="Anthrone_oxy"/>
</dbReference>
<dbReference type="Proteomes" id="UP001159427">
    <property type="component" value="Unassembled WGS sequence"/>
</dbReference>